<dbReference type="EMBL" id="JAOVZB010000001">
    <property type="protein sequence ID" value="MCV2401979.1"/>
    <property type="molecule type" value="Genomic_DNA"/>
</dbReference>
<evidence type="ECO:0000313" key="2">
    <source>
        <dbReference type="Proteomes" id="UP001209713"/>
    </source>
</evidence>
<accession>A0ABT2YQ10</accession>
<protein>
    <submittedName>
        <fullName evidence="1">Antibiotic biosynthesis monooxygenase</fullName>
    </submittedName>
</protein>
<keyword evidence="1" id="KW-0503">Monooxygenase</keyword>
<comment type="caution">
    <text evidence="1">The sequence shown here is derived from an EMBL/GenBank/DDBJ whole genome shotgun (WGS) entry which is preliminary data.</text>
</comment>
<keyword evidence="2" id="KW-1185">Reference proteome</keyword>
<reference evidence="1 2" key="1">
    <citation type="submission" date="2022-10" db="EMBL/GenBank/DDBJ databases">
        <title>Marinomonas transparenta sp. nov. and Marinomonas sargassi sp. nov., isolated from marine alga (Sargassum natans (L.) Gaillon).</title>
        <authorList>
            <person name="Wang Y."/>
        </authorList>
    </citation>
    <scope>NUCLEOTIDE SEQUENCE [LARGE SCALE GENOMIC DNA]</scope>
    <source>
        <strain evidence="1 2">C2222</strain>
    </source>
</reference>
<dbReference type="Proteomes" id="UP001209713">
    <property type="component" value="Unassembled WGS sequence"/>
</dbReference>
<organism evidence="1 2">
    <name type="scientific">Marinomonas sargassi</name>
    <dbReference type="NCBI Taxonomy" id="2984494"/>
    <lineage>
        <taxon>Bacteria</taxon>
        <taxon>Pseudomonadati</taxon>
        <taxon>Pseudomonadota</taxon>
        <taxon>Gammaproteobacteria</taxon>
        <taxon>Oceanospirillales</taxon>
        <taxon>Oceanospirillaceae</taxon>
        <taxon>Marinomonas</taxon>
    </lineage>
</organism>
<dbReference type="RefSeq" id="WP_263529347.1">
    <property type="nucleotide sequence ID" value="NZ_JAOVZB010000001.1"/>
</dbReference>
<sequence>MIAREWKARCPKQHVQGFIDYLYQTGVKDTSGTAGFKGAQIFQRELPDGMSEVTLVTYWINYDVIVAFSGENISVAKLYPEDDFYLLEPDTFVRHYEVIENQWL</sequence>
<evidence type="ECO:0000313" key="1">
    <source>
        <dbReference type="EMBL" id="MCV2401979.1"/>
    </source>
</evidence>
<name>A0ABT2YQ10_9GAMM</name>
<keyword evidence="1" id="KW-0560">Oxidoreductase</keyword>
<gene>
    <name evidence="1" type="ORF">OFY17_03670</name>
</gene>
<dbReference type="GO" id="GO:0004497">
    <property type="term" value="F:monooxygenase activity"/>
    <property type="evidence" value="ECO:0007669"/>
    <property type="project" value="UniProtKB-KW"/>
</dbReference>
<proteinExistence type="predicted"/>